<dbReference type="SUPFAM" id="SSF52025">
    <property type="entry name" value="PA domain"/>
    <property type="match status" value="1"/>
</dbReference>
<dbReference type="InterPro" id="IPR046450">
    <property type="entry name" value="PA_dom_sf"/>
</dbReference>
<name>A0A1X0JPK3_9MYCO</name>
<comment type="caution">
    <text evidence="4">The sequence shown here is derived from an EMBL/GenBank/DDBJ whole genome shotgun (WGS) entry which is preliminary data.</text>
</comment>
<sequence length="499" mass="52303">MVNTGRRAIVAGAAIVALVGAGGCGRGQGEVAPASNAAEYAQDLQSKVTLDATMAHLQELQSIADANGGTRVAGSPGYDASVEYVAKTLRDKGFDVETPEFTMGLFSVDEESLSVNGKPFEAHAIEYSGASPAGGATGRFVVVSGDGRLGCEARDYNDLDVTGAVVMVDRGDCDLVDKVGVATERGAVALVVANDVEEKEFSGGMDESDEIMIPVLSVNKADGDILRSQTGTATAVADAKVEQIKTRNVIAQTKTGATDNVVMVGAHLDSVKTGPGINDNGTGVATVLETALQMGPSPEVANGVRFGFWGGEEQGLFGSYDYVGSLDVEALKDIALYLNFDMMASPNTCYFTSDADQSLPPDLELGYDQLIPEGSAGIERTLDDIIERAGKTPQDLPFDGRSDYDGFTLAGIPAGNFDTGSDTIKTPEQVELWGGTADQQCDPNYHTAEDTIENIDRDVLALSGGVIAHAVGLYAQDEGGRNGVPTRDDRTRHPLPEEE</sequence>
<evidence type="ECO:0000259" key="2">
    <source>
        <dbReference type="Pfam" id="PF02225"/>
    </source>
</evidence>
<evidence type="ECO:0000259" key="3">
    <source>
        <dbReference type="Pfam" id="PF04389"/>
    </source>
</evidence>
<dbReference type="EMBL" id="MVIM01000008">
    <property type="protein sequence ID" value="ORB64276.1"/>
    <property type="molecule type" value="Genomic_DNA"/>
</dbReference>
<dbReference type="PANTHER" id="PTHR12147">
    <property type="entry name" value="METALLOPEPTIDASE M28 FAMILY MEMBER"/>
    <property type="match status" value="1"/>
</dbReference>
<accession>A0A1X0JPK3</accession>
<dbReference type="PANTHER" id="PTHR12147:SF26">
    <property type="entry name" value="PEPTIDASE M28 DOMAIN-CONTAINING PROTEIN"/>
    <property type="match status" value="1"/>
</dbReference>
<organism evidence="4 5">
    <name type="scientific">Mycolicibacterium tusciae</name>
    <dbReference type="NCBI Taxonomy" id="75922"/>
    <lineage>
        <taxon>Bacteria</taxon>
        <taxon>Bacillati</taxon>
        <taxon>Actinomycetota</taxon>
        <taxon>Actinomycetes</taxon>
        <taxon>Mycobacteriales</taxon>
        <taxon>Mycobacteriaceae</taxon>
        <taxon>Mycolicibacterium</taxon>
    </lineage>
</organism>
<dbReference type="InterPro" id="IPR006311">
    <property type="entry name" value="TAT_signal"/>
</dbReference>
<dbReference type="InterPro" id="IPR003137">
    <property type="entry name" value="PA_domain"/>
</dbReference>
<dbReference type="GO" id="GO:0008235">
    <property type="term" value="F:metalloexopeptidase activity"/>
    <property type="evidence" value="ECO:0007669"/>
    <property type="project" value="InterPro"/>
</dbReference>
<keyword evidence="4" id="KW-0378">Hydrolase</keyword>
<reference evidence="4 5" key="1">
    <citation type="submission" date="2017-02" db="EMBL/GenBank/DDBJ databases">
        <title>The new phylogeny of genus Mycobacterium.</title>
        <authorList>
            <person name="Tortoli E."/>
            <person name="Trovato A."/>
            <person name="Cirillo D.M."/>
        </authorList>
    </citation>
    <scope>NUCLEOTIDE SEQUENCE [LARGE SCALE GENOMIC DNA]</scope>
    <source>
        <strain evidence="4 5">DSM 44338</strain>
    </source>
</reference>
<feature type="region of interest" description="Disordered" evidence="1">
    <location>
        <begin position="477"/>
        <end position="499"/>
    </location>
</feature>
<feature type="compositionally biased region" description="Basic and acidic residues" evidence="1">
    <location>
        <begin position="486"/>
        <end position="499"/>
    </location>
</feature>
<dbReference type="Proteomes" id="UP000192411">
    <property type="component" value="Unassembled WGS sequence"/>
</dbReference>
<dbReference type="RefSeq" id="WP_083126699.1">
    <property type="nucleotide sequence ID" value="NZ_MVIM01000008.1"/>
</dbReference>
<dbReference type="InterPro" id="IPR007484">
    <property type="entry name" value="Peptidase_M28"/>
</dbReference>
<dbReference type="Gene3D" id="3.40.630.10">
    <property type="entry name" value="Zn peptidases"/>
    <property type="match status" value="1"/>
</dbReference>
<keyword evidence="5" id="KW-1185">Reference proteome</keyword>
<dbReference type="Gene3D" id="3.50.30.30">
    <property type="match status" value="1"/>
</dbReference>
<dbReference type="OrthoDB" id="345880at2"/>
<evidence type="ECO:0000313" key="5">
    <source>
        <dbReference type="Proteomes" id="UP000192411"/>
    </source>
</evidence>
<dbReference type="PROSITE" id="PS51257">
    <property type="entry name" value="PROKAR_LIPOPROTEIN"/>
    <property type="match status" value="1"/>
</dbReference>
<dbReference type="SUPFAM" id="SSF53187">
    <property type="entry name" value="Zn-dependent exopeptidases"/>
    <property type="match status" value="1"/>
</dbReference>
<evidence type="ECO:0000313" key="4">
    <source>
        <dbReference type="EMBL" id="ORB64276.1"/>
    </source>
</evidence>
<dbReference type="STRING" id="75922.BST47_16965"/>
<protein>
    <submittedName>
        <fullName evidence="4">Amidohydrolase</fullName>
    </submittedName>
</protein>
<proteinExistence type="predicted"/>
<evidence type="ECO:0000256" key="1">
    <source>
        <dbReference type="SAM" id="MobiDB-lite"/>
    </source>
</evidence>
<dbReference type="InterPro" id="IPR045175">
    <property type="entry name" value="M28_fam"/>
</dbReference>
<dbReference type="PROSITE" id="PS51318">
    <property type="entry name" value="TAT"/>
    <property type="match status" value="1"/>
</dbReference>
<dbReference type="Pfam" id="PF02225">
    <property type="entry name" value="PA"/>
    <property type="match status" value="1"/>
</dbReference>
<feature type="domain" description="PA" evidence="2">
    <location>
        <begin position="137"/>
        <end position="226"/>
    </location>
</feature>
<dbReference type="GO" id="GO:0006508">
    <property type="term" value="P:proteolysis"/>
    <property type="evidence" value="ECO:0007669"/>
    <property type="project" value="InterPro"/>
</dbReference>
<dbReference type="Pfam" id="PF04389">
    <property type="entry name" value="Peptidase_M28"/>
    <property type="match status" value="1"/>
</dbReference>
<dbReference type="AlphaFoldDB" id="A0A1X0JPK3"/>
<feature type="domain" description="Peptidase M28" evidence="3">
    <location>
        <begin position="248"/>
        <end position="470"/>
    </location>
</feature>
<gene>
    <name evidence="4" type="ORF">BST47_16965</name>
</gene>